<dbReference type="InterPro" id="IPR029063">
    <property type="entry name" value="SAM-dependent_MTases_sf"/>
</dbReference>
<feature type="domain" description="Methyltransferase type 11" evidence="1">
    <location>
        <begin position="49"/>
        <end position="139"/>
    </location>
</feature>
<dbReference type="SUPFAM" id="SSF53335">
    <property type="entry name" value="S-adenosyl-L-methionine-dependent methyltransferases"/>
    <property type="match status" value="1"/>
</dbReference>
<dbReference type="HOGENOM" id="CLU_1340716_0_0_2"/>
<keyword evidence="2" id="KW-0808">Transferase</keyword>
<dbReference type="EMBL" id="CP011564">
    <property type="protein sequence ID" value="ALG82003.1"/>
    <property type="molecule type" value="Genomic_DNA"/>
</dbReference>
<accession>A0A0F7P9Z4</accession>
<dbReference type="RefSeq" id="WP_050048346.1">
    <property type="nucleotide sequence ID" value="NZ_CP008874.1"/>
</dbReference>
<dbReference type="Proteomes" id="UP000060390">
    <property type="component" value="Chromosome"/>
</dbReference>
<dbReference type="GO" id="GO:0008757">
    <property type="term" value="F:S-adenosylmethionine-dependent methyltransferase activity"/>
    <property type="evidence" value="ECO:0007669"/>
    <property type="project" value="InterPro"/>
</dbReference>
<dbReference type="KEGG" id="hsu:HLASF_1119"/>
<reference evidence="3 4" key="3">
    <citation type="journal article" date="2016" name="Stand. Genomic Sci.">
        <title>Complete genome sequence of 'Halanaeroarchaeum sulfurireducens' M27-SA2, a sulfur-reducing and acetate-oxidizing haloarchaeon from the deep-sea hypersaline anoxic lake Medee.</title>
        <authorList>
            <person name="Messina E."/>
            <person name="Sorokin D.Y."/>
            <person name="Kublanov I.V."/>
            <person name="Toshchakov S."/>
            <person name="Lopatina A."/>
            <person name="Arcadi E."/>
            <person name="Smedile F."/>
            <person name="La Spada G."/>
            <person name="La Cono V."/>
            <person name="Yakimov M.M."/>
        </authorList>
    </citation>
    <scope>NUCLEOTIDE SEQUENCE [LARGE SCALE GENOMIC DNA]</scope>
    <source>
        <strain evidence="3 4">M27-SA2</strain>
    </source>
</reference>
<evidence type="ECO:0000313" key="4">
    <source>
        <dbReference type="Proteomes" id="UP000060390"/>
    </source>
</evidence>
<evidence type="ECO:0000259" key="1">
    <source>
        <dbReference type="Pfam" id="PF08241"/>
    </source>
</evidence>
<dbReference type="STRING" id="1604004.HLASA_1108"/>
<name>A0A0F7P9Z4_9EURY</name>
<dbReference type="Pfam" id="PF08241">
    <property type="entry name" value="Methyltransf_11"/>
    <property type="match status" value="1"/>
</dbReference>
<dbReference type="GO" id="GO:0032259">
    <property type="term" value="P:methylation"/>
    <property type="evidence" value="ECO:0007669"/>
    <property type="project" value="UniProtKB-KW"/>
</dbReference>
<dbReference type="InterPro" id="IPR013216">
    <property type="entry name" value="Methyltransf_11"/>
</dbReference>
<evidence type="ECO:0000313" key="3">
    <source>
        <dbReference type="EMBL" id="ALG82003.1"/>
    </source>
</evidence>
<dbReference type="EMBL" id="CP008874">
    <property type="protein sequence ID" value="AKH97607.1"/>
    <property type="molecule type" value="Genomic_DNA"/>
</dbReference>
<organism evidence="2 5">
    <name type="scientific">Halanaeroarchaeum sulfurireducens</name>
    <dbReference type="NCBI Taxonomy" id="1604004"/>
    <lineage>
        <taxon>Archaea</taxon>
        <taxon>Methanobacteriati</taxon>
        <taxon>Methanobacteriota</taxon>
        <taxon>Stenosarchaea group</taxon>
        <taxon>Halobacteria</taxon>
        <taxon>Halobacteriales</taxon>
        <taxon>Halobacteriaceae</taxon>
        <taxon>Halanaeroarchaeum</taxon>
    </lineage>
</organism>
<reference evidence="2 5" key="1">
    <citation type="journal article" date="2015" name="ISME J.">
        <title>Elemental sulfur and acetate can support life of a novel strictly anaerobic haloarchaeon.</title>
        <authorList>
            <person name="Sorokin D.Y."/>
            <person name="Kublanov I.V."/>
            <person name="Gavrilov S.N."/>
            <person name="Rojo D."/>
            <person name="Roman P."/>
            <person name="Golyshin P.N."/>
            <person name="Slepak V.Z."/>
            <person name="Smedile F."/>
            <person name="Ferrer M."/>
            <person name="Messina E."/>
            <person name="La Cono V."/>
            <person name="Yakimov M.M."/>
        </authorList>
    </citation>
    <scope>NUCLEOTIDE SEQUENCE [LARGE SCALE GENOMIC DNA]</scope>
    <source>
        <strain evidence="2 5">HSR2</strain>
    </source>
</reference>
<dbReference type="PATRIC" id="fig|1604004.4.peg.1180"/>
<dbReference type="KEGG" id="hsf:HLASA_1108"/>
<keyword evidence="5" id="KW-1185">Reference proteome</keyword>
<dbReference type="OrthoDB" id="6243at2157"/>
<dbReference type="CDD" id="cd02440">
    <property type="entry name" value="AdoMet_MTases"/>
    <property type="match status" value="1"/>
</dbReference>
<gene>
    <name evidence="3" type="ORF">HLASA_1108</name>
    <name evidence="2" type="ORF">HLASF_1119</name>
</gene>
<dbReference type="GeneID" id="26010462"/>
<keyword evidence="2" id="KW-0489">Methyltransferase</keyword>
<dbReference type="AlphaFoldDB" id="A0A0F7P9Z4"/>
<reference evidence="4" key="2">
    <citation type="submission" date="2015-05" db="EMBL/GenBank/DDBJ databases">
        <title>Complete genome sequence of Halanaeroarchaeum sulfurireducens type strain M27-SA2, a sulfate-reducer haloarchaeon from marine anoxic lake Medee.</title>
        <authorList>
            <person name="Messina E."/>
            <person name="Kublanov I.V."/>
            <person name="Toshchakov S."/>
            <person name="Arcadi E."/>
            <person name="La Spada G."/>
            <person name="La Cono V."/>
            <person name="Yakimov M.M."/>
        </authorList>
    </citation>
    <scope>NUCLEOTIDE SEQUENCE [LARGE SCALE GENOMIC DNA]</scope>
    <source>
        <strain evidence="4">M27-SA2</strain>
    </source>
</reference>
<dbReference type="Proteomes" id="UP000069906">
    <property type="component" value="Chromosome"/>
</dbReference>
<evidence type="ECO:0000313" key="2">
    <source>
        <dbReference type="EMBL" id="AKH97607.1"/>
    </source>
</evidence>
<evidence type="ECO:0000313" key="5">
    <source>
        <dbReference type="Proteomes" id="UP000069906"/>
    </source>
</evidence>
<dbReference type="Gene3D" id="3.40.50.150">
    <property type="entry name" value="Vaccinia Virus protein VP39"/>
    <property type="match status" value="1"/>
</dbReference>
<sequence length="205" mass="23503">MDASDVREEWATRTGEYSPRYYAYYGPNEVSRALESHLDERVSRDASVLELGCSSGRHLKHLYDHGYEDLAGIEINEEAIEVMGEEYPAVAAEGEFYTGAIESVVESMADRAFDVVYSVQTLQHLHSDTEWVFDSIRRITGQFLVIVEIEGDEHRGDRDVAVQNVDGMPLTYRNWRDVFEGAGFSQVYEEEIDNNTLRVFERTDR</sequence>
<proteinExistence type="predicted"/>
<protein>
    <submittedName>
        <fullName evidence="2">Methyltransferase type 11</fullName>
    </submittedName>
</protein>